<evidence type="ECO:0000313" key="3">
    <source>
        <dbReference type="Proteomes" id="UP001470230"/>
    </source>
</evidence>
<proteinExistence type="predicted"/>
<sequence>MYLYSFGLLAYSNDECFLCIKHNNDSCVHFSNDIVSLSPDSKQTIFHRDEKSDTFTPDGIQVDDSLLVVIGNRNTAAAIYYSYDNTTFACTILDGFEISFCIWNEQLFAICIKEKMENQENTLIPFMIYLNKNNFKEWKEYQLDSQSIYYGSLNIYSLSKIKNTLKCAFVATNGEIIYLNCTSNDINI</sequence>
<evidence type="ECO:0000313" key="1">
    <source>
        <dbReference type="EMBL" id="KAK8883667.1"/>
    </source>
</evidence>
<protein>
    <submittedName>
        <fullName evidence="1">Uncharacterized protein</fullName>
    </submittedName>
</protein>
<comment type="caution">
    <text evidence="1">The sequence shown here is derived from an EMBL/GenBank/DDBJ whole genome shotgun (WGS) entry which is preliminary data.</text>
</comment>
<dbReference type="EMBL" id="JAPFFF010000008">
    <property type="protein sequence ID" value="KAK8884622.1"/>
    <property type="molecule type" value="Genomic_DNA"/>
</dbReference>
<evidence type="ECO:0000313" key="2">
    <source>
        <dbReference type="EMBL" id="KAK8884622.1"/>
    </source>
</evidence>
<dbReference type="EMBL" id="JAPFFF010000008">
    <property type="protein sequence ID" value="KAK8883667.1"/>
    <property type="molecule type" value="Genomic_DNA"/>
</dbReference>
<name>A0ABR2JZJ4_9EUKA</name>
<dbReference type="Proteomes" id="UP001470230">
    <property type="component" value="Unassembled WGS sequence"/>
</dbReference>
<gene>
    <name evidence="1" type="ORF">M9Y10_042764</name>
    <name evidence="2" type="ORF">M9Y10_043738</name>
</gene>
<reference evidence="1 3" key="1">
    <citation type="submission" date="2024-04" db="EMBL/GenBank/DDBJ databases">
        <title>Tritrichomonas musculus Genome.</title>
        <authorList>
            <person name="Alves-Ferreira E."/>
            <person name="Grigg M."/>
            <person name="Lorenzi H."/>
            <person name="Galac M."/>
        </authorList>
    </citation>
    <scope>NUCLEOTIDE SEQUENCE [LARGE SCALE GENOMIC DNA]</scope>
    <source>
        <strain evidence="1 3">EAF2021</strain>
    </source>
</reference>
<accession>A0ABR2JZJ4</accession>
<organism evidence="1 3">
    <name type="scientific">Tritrichomonas musculus</name>
    <dbReference type="NCBI Taxonomy" id="1915356"/>
    <lineage>
        <taxon>Eukaryota</taxon>
        <taxon>Metamonada</taxon>
        <taxon>Parabasalia</taxon>
        <taxon>Tritrichomonadida</taxon>
        <taxon>Tritrichomonadidae</taxon>
        <taxon>Tritrichomonas</taxon>
    </lineage>
</organism>
<keyword evidence="3" id="KW-1185">Reference proteome</keyword>